<sequence>MDAPEGFSIERNRGIYCPVGTVSFDEVVALVSAAITAACAQQVEELLVDTTGLTGFHSPSTIQRYAAVVKWAESANRRLRLAMVAQQEMIDPQKFGVLVAGNRGLDSNIFATQTEARAWLDASA</sequence>
<protein>
    <recommendedName>
        <fullName evidence="3">STAS/SEC14 domain-containing protein</fullName>
    </recommendedName>
</protein>
<dbReference type="OrthoDB" id="6024716at2"/>
<dbReference type="RefSeq" id="WP_145084134.1">
    <property type="nucleotide sequence ID" value="NZ_CP036274.1"/>
</dbReference>
<dbReference type="Proteomes" id="UP000315017">
    <property type="component" value="Chromosome"/>
</dbReference>
<dbReference type="KEGG" id="aagg:ETAA8_04070"/>
<evidence type="ECO:0000313" key="1">
    <source>
        <dbReference type="EMBL" id="QDU25342.1"/>
    </source>
</evidence>
<name>A0A517Y5E3_9BACT</name>
<evidence type="ECO:0008006" key="3">
    <source>
        <dbReference type="Google" id="ProtNLM"/>
    </source>
</evidence>
<keyword evidence="2" id="KW-1185">Reference proteome</keyword>
<organism evidence="1 2">
    <name type="scientific">Anatilimnocola aggregata</name>
    <dbReference type="NCBI Taxonomy" id="2528021"/>
    <lineage>
        <taxon>Bacteria</taxon>
        <taxon>Pseudomonadati</taxon>
        <taxon>Planctomycetota</taxon>
        <taxon>Planctomycetia</taxon>
        <taxon>Pirellulales</taxon>
        <taxon>Pirellulaceae</taxon>
        <taxon>Anatilimnocola</taxon>
    </lineage>
</organism>
<gene>
    <name evidence="1" type="ORF">ETAA8_04070</name>
</gene>
<dbReference type="EMBL" id="CP036274">
    <property type="protein sequence ID" value="QDU25342.1"/>
    <property type="molecule type" value="Genomic_DNA"/>
</dbReference>
<dbReference type="AlphaFoldDB" id="A0A517Y5E3"/>
<proteinExistence type="predicted"/>
<evidence type="ECO:0000313" key="2">
    <source>
        <dbReference type="Proteomes" id="UP000315017"/>
    </source>
</evidence>
<reference evidence="1 2" key="1">
    <citation type="submission" date="2019-02" db="EMBL/GenBank/DDBJ databases">
        <title>Deep-cultivation of Planctomycetes and their phenomic and genomic characterization uncovers novel biology.</title>
        <authorList>
            <person name="Wiegand S."/>
            <person name="Jogler M."/>
            <person name="Boedeker C."/>
            <person name="Pinto D."/>
            <person name="Vollmers J."/>
            <person name="Rivas-Marin E."/>
            <person name="Kohn T."/>
            <person name="Peeters S.H."/>
            <person name="Heuer A."/>
            <person name="Rast P."/>
            <person name="Oberbeckmann S."/>
            <person name="Bunk B."/>
            <person name="Jeske O."/>
            <person name="Meyerdierks A."/>
            <person name="Storesund J.E."/>
            <person name="Kallscheuer N."/>
            <person name="Luecker S."/>
            <person name="Lage O.M."/>
            <person name="Pohl T."/>
            <person name="Merkel B.J."/>
            <person name="Hornburger P."/>
            <person name="Mueller R.-W."/>
            <person name="Bruemmer F."/>
            <person name="Labrenz M."/>
            <person name="Spormann A.M."/>
            <person name="Op den Camp H."/>
            <person name="Overmann J."/>
            <person name="Amann R."/>
            <person name="Jetten M.S.M."/>
            <person name="Mascher T."/>
            <person name="Medema M.H."/>
            <person name="Devos D.P."/>
            <person name="Kaster A.-K."/>
            <person name="Ovreas L."/>
            <person name="Rohde M."/>
            <person name="Galperin M.Y."/>
            <person name="Jogler C."/>
        </authorList>
    </citation>
    <scope>NUCLEOTIDE SEQUENCE [LARGE SCALE GENOMIC DNA]</scope>
    <source>
        <strain evidence="1 2">ETA_A8</strain>
    </source>
</reference>
<accession>A0A517Y5E3</accession>